<evidence type="ECO:0000313" key="2">
    <source>
        <dbReference type="EMBL" id="AKE62196.1"/>
    </source>
</evidence>
<evidence type="ECO:0000256" key="1">
    <source>
        <dbReference type="SAM" id="SignalP"/>
    </source>
</evidence>
<organism evidence="2 3">
    <name type="scientific">Citrobacter amalonaticus Y19</name>
    <dbReference type="NCBI Taxonomy" id="1261127"/>
    <lineage>
        <taxon>Bacteria</taxon>
        <taxon>Pseudomonadati</taxon>
        <taxon>Pseudomonadota</taxon>
        <taxon>Gammaproteobacteria</taxon>
        <taxon>Enterobacterales</taxon>
        <taxon>Enterobacteriaceae</taxon>
        <taxon>Citrobacter</taxon>
    </lineage>
</organism>
<geneLocation type="plasmid" evidence="2">
    <name>unnamed</name>
</geneLocation>
<dbReference type="RefSeq" id="WP_008786808.1">
    <property type="nucleotide sequence ID" value="NZ_CP011133.1"/>
</dbReference>
<accession>A0A0F6U0J4</accession>
<dbReference type="Proteomes" id="UP000034085">
    <property type="component" value="Plasmid"/>
</dbReference>
<dbReference type="EMBL" id="CP011133">
    <property type="protein sequence ID" value="AKE62196.1"/>
    <property type="molecule type" value="Genomic_DNA"/>
</dbReference>
<gene>
    <name evidence="2" type="ORF">F384_26975</name>
</gene>
<feature type="chain" id="PRO_5002510629" description="Lipoprotein" evidence="1">
    <location>
        <begin position="23"/>
        <end position="137"/>
    </location>
</feature>
<evidence type="ECO:0008006" key="4">
    <source>
        <dbReference type="Google" id="ProtNLM"/>
    </source>
</evidence>
<name>A0A0F6U0J4_CITAM</name>
<dbReference type="KEGG" id="cama:F384_26975"/>
<protein>
    <recommendedName>
        <fullName evidence="4">Lipoprotein</fullName>
    </recommendedName>
</protein>
<sequence>MKKKLLLALIAGSSFCINIAEANIPLRADGSPAAGQTPTQFIQLKNECPECVMVATDVVKMRSDSCKQQASIDSTILQDPVYAYLNSIRLVVAGDGGYVSPIYTSARQVVAANINCSDANDWVARSKTVMDNTFKTP</sequence>
<keyword evidence="1" id="KW-0732">Signal</keyword>
<feature type="signal peptide" evidence="1">
    <location>
        <begin position="1"/>
        <end position="22"/>
    </location>
</feature>
<evidence type="ECO:0000313" key="3">
    <source>
        <dbReference type="Proteomes" id="UP000034085"/>
    </source>
</evidence>
<dbReference type="PATRIC" id="fig|1261127.3.peg.5598"/>
<dbReference type="AlphaFoldDB" id="A0A0F6U0J4"/>
<dbReference type="HOGENOM" id="CLU_1861657_0_0_6"/>
<reference evidence="2 3" key="1">
    <citation type="submission" date="2015-03" db="EMBL/GenBank/DDBJ databases">
        <title>Complete genome sequence of Citrobacter amalonaticus Y19.</title>
        <authorList>
            <person name="Park S."/>
        </authorList>
    </citation>
    <scope>NUCLEOTIDE SEQUENCE [LARGE SCALE GENOMIC DNA]</scope>
    <source>
        <strain evidence="2 3">Y19</strain>
        <plasmid evidence="3">Plasmid</plasmid>
    </source>
</reference>
<keyword evidence="2" id="KW-0614">Plasmid</keyword>
<dbReference type="OrthoDB" id="6625843at2"/>
<proteinExistence type="predicted"/>